<evidence type="ECO:0000259" key="8">
    <source>
        <dbReference type="Pfam" id="PF01694"/>
    </source>
</evidence>
<evidence type="ECO:0000256" key="6">
    <source>
        <dbReference type="ARBA" id="ARBA00023136"/>
    </source>
</evidence>
<dbReference type="AlphaFoldDB" id="A0A139AK32"/>
<keyword evidence="6 7" id="KW-0472">Membrane</keyword>
<evidence type="ECO:0000256" key="7">
    <source>
        <dbReference type="SAM" id="Phobius"/>
    </source>
</evidence>
<dbReference type="Proteomes" id="UP000070544">
    <property type="component" value="Unassembled WGS sequence"/>
</dbReference>
<feature type="transmembrane region" description="Helical" evidence="7">
    <location>
        <begin position="254"/>
        <end position="276"/>
    </location>
</feature>
<comment type="subcellular location">
    <subcellularLocation>
        <location evidence="1">Membrane</location>
        <topology evidence="1">Multi-pass membrane protein</topology>
    </subcellularLocation>
</comment>
<dbReference type="Gene3D" id="1.20.1540.10">
    <property type="entry name" value="Rhomboid-like"/>
    <property type="match status" value="1"/>
</dbReference>
<feature type="transmembrane region" description="Helical" evidence="7">
    <location>
        <begin position="164"/>
        <end position="185"/>
    </location>
</feature>
<dbReference type="OrthoDB" id="418595at2759"/>
<gene>
    <name evidence="9" type="ORF">M427DRAFT_54793</name>
</gene>
<dbReference type="Pfam" id="PF01694">
    <property type="entry name" value="Rhomboid"/>
    <property type="match status" value="1"/>
</dbReference>
<evidence type="ECO:0000313" key="9">
    <source>
        <dbReference type="EMBL" id="KXS17137.1"/>
    </source>
</evidence>
<feature type="transmembrane region" description="Helical" evidence="7">
    <location>
        <begin position="229"/>
        <end position="248"/>
    </location>
</feature>
<dbReference type="InterPro" id="IPR035952">
    <property type="entry name" value="Rhomboid-like_sf"/>
</dbReference>
<dbReference type="SUPFAM" id="SSF144091">
    <property type="entry name" value="Rhomboid-like"/>
    <property type="match status" value="1"/>
</dbReference>
<proteinExistence type="inferred from homology"/>
<dbReference type="PANTHER" id="PTHR43731">
    <property type="entry name" value="RHOMBOID PROTEASE"/>
    <property type="match status" value="1"/>
</dbReference>
<dbReference type="EMBL" id="KQ965748">
    <property type="protein sequence ID" value="KXS17137.1"/>
    <property type="molecule type" value="Genomic_DNA"/>
</dbReference>
<keyword evidence="5 7" id="KW-1133">Transmembrane helix</keyword>
<evidence type="ECO:0000256" key="2">
    <source>
        <dbReference type="ARBA" id="ARBA00009045"/>
    </source>
</evidence>
<protein>
    <submittedName>
        <fullName evidence="9">Rhomboid-domain-containing protein</fullName>
    </submittedName>
</protein>
<keyword evidence="10" id="KW-1185">Reference proteome</keyword>
<dbReference type="PANTHER" id="PTHR43731:SF14">
    <property type="entry name" value="PRESENILIN-ASSOCIATED RHOMBOID-LIKE PROTEIN, MITOCHONDRIAL"/>
    <property type="match status" value="1"/>
</dbReference>
<organism evidence="9 10">
    <name type="scientific">Gonapodya prolifera (strain JEL478)</name>
    <name type="common">Monoblepharis prolifera</name>
    <dbReference type="NCBI Taxonomy" id="1344416"/>
    <lineage>
        <taxon>Eukaryota</taxon>
        <taxon>Fungi</taxon>
        <taxon>Fungi incertae sedis</taxon>
        <taxon>Chytridiomycota</taxon>
        <taxon>Chytridiomycota incertae sedis</taxon>
        <taxon>Monoblepharidomycetes</taxon>
        <taxon>Monoblepharidales</taxon>
        <taxon>Gonapodyaceae</taxon>
        <taxon>Gonapodya</taxon>
    </lineage>
</organism>
<feature type="domain" description="Peptidase S54 rhomboid" evidence="8">
    <location>
        <begin position="149"/>
        <end position="305"/>
    </location>
</feature>
<reference evidence="9 10" key="1">
    <citation type="journal article" date="2015" name="Genome Biol. Evol.">
        <title>Phylogenomic analyses indicate that early fungi evolved digesting cell walls of algal ancestors of land plants.</title>
        <authorList>
            <person name="Chang Y."/>
            <person name="Wang S."/>
            <person name="Sekimoto S."/>
            <person name="Aerts A.L."/>
            <person name="Choi C."/>
            <person name="Clum A."/>
            <person name="LaButti K.M."/>
            <person name="Lindquist E.A."/>
            <person name="Yee Ngan C."/>
            <person name="Ohm R.A."/>
            <person name="Salamov A.A."/>
            <person name="Grigoriev I.V."/>
            <person name="Spatafora J.W."/>
            <person name="Berbee M.L."/>
        </authorList>
    </citation>
    <scope>NUCLEOTIDE SEQUENCE [LARGE SCALE GENOMIC DNA]</scope>
    <source>
        <strain evidence="9 10">JEL478</strain>
    </source>
</reference>
<dbReference type="STRING" id="1344416.A0A139AK32"/>
<dbReference type="GO" id="GO:0004252">
    <property type="term" value="F:serine-type endopeptidase activity"/>
    <property type="evidence" value="ECO:0007669"/>
    <property type="project" value="InterPro"/>
</dbReference>
<name>A0A139AK32_GONPJ</name>
<sequence>MKPANTRSVVTEMRKPLTPSPPNFFKTVGSFVRSNSSWNTTPLSLRAPTSRTYARQTWQLQNRSQIRPQTPARPQPSVRPQSSSMLVLIRDAVNQSPNFVLWFIIGLNTVIFLGWSYARSAYRNYGDPGPLNFMAGNFMCSWDITVLHRRFWTAITSSFSHSEFWHYGINMFVLYSFGRGVLMTLPATRFLNLYLLSALATSATHLIYHRYLLSYISPRQAMGPRGQKAAALGASGSVMAMTILFAAINPYSTIYVYFFPVPAWLAAGAFVSYDIYRSAAGTGGRTATAGHVGGAVAGFAYYWWWVKPFLRRF</sequence>
<evidence type="ECO:0000313" key="10">
    <source>
        <dbReference type="Proteomes" id="UP000070544"/>
    </source>
</evidence>
<feature type="transmembrane region" description="Helical" evidence="7">
    <location>
        <begin position="191"/>
        <end position="208"/>
    </location>
</feature>
<evidence type="ECO:0000256" key="3">
    <source>
        <dbReference type="ARBA" id="ARBA00022692"/>
    </source>
</evidence>
<dbReference type="InterPro" id="IPR022764">
    <property type="entry name" value="Peptidase_S54_rhomboid_dom"/>
</dbReference>
<evidence type="ECO:0000256" key="4">
    <source>
        <dbReference type="ARBA" id="ARBA00022801"/>
    </source>
</evidence>
<dbReference type="GO" id="GO:0006465">
    <property type="term" value="P:signal peptide processing"/>
    <property type="evidence" value="ECO:0007669"/>
    <property type="project" value="TreeGrafter"/>
</dbReference>
<feature type="transmembrane region" description="Helical" evidence="7">
    <location>
        <begin position="288"/>
        <end position="305"/>
    </location>
</feature>
<keyword evidence="4" id="KW-0378">Hydrolase</keyword>
<keyword evidence="3 7" id="KW-0812">Transmembrane</keyword>
<feature type="transmembrane region" description="Helical" evidence="7">
    <location>
        <begin position="99"/>
        <end position="118"/>
    </location>
</feature>
<evidence type="ECO:0000256" key="5">
    <source>
        <dbReference type="ARBA" id="ARBA00022989"/>
    </source>
</evidence>
<dbReference type="InterPro" id="IPR050925">
    <property type="entry name" value="Rhomboid_protease_S54"/>
</dbReference>
<dbReference type="OMA" id="VFLAWQY"/>
<comment type="similarity">
    <text evidence="2">Belongs to the peptidase S54 family.</text>
</comment>
<dbReference type="GO" id="GO:0016020">
    <property type="term" value="C:membrane"/>
    <property type="evidence" value="ECO:0007669"/>
    <property type="project" value="UniProtKB-SubCell"/>
</dbReference>
<evidence type="ECO:0000256" key="1">
    <source>
        <dbReference type="ARBA" id="ARBA00004141"/>
    </source>
</evidence>
<accession>A0A139AK32</accession>